<dbReference type="KEGG" id="erz:ER308_08730"/>
<dbReference type="EMBL" id="CP036402">
    <property type="protein sequence ID" value="QBI19627.1"/>
    <property type="molecule type" value="Genomic_DNA"/>
</dbReference>
<evidence type="ECO:0000313" key="2">
    <source>
        <dbReference type="Proteomes" id="UP000291469"/>
    </source>
</evidence>
<organism evidence="1 2">
    <name type="scientific">Egibacter rhizosphaerae</name>
    <dbReference type="NCBI Taxonomy" id="1670831"/>
    <lineage>
        <taxon>Bacteria</taxon>
        <taxon>Bacillati</taxon>
        <taxon>Actinomycetota</taxon>
        <taxon>Nitriliruptoria</taxon>
        <taxon>Egibacterales</taxon>
        <taxon>Egibacteraceae</taxon>
        <taxon>Egibacter</taxon>
    </lineage>
</organism>
<dbReference type="RefSeq" id="WP_131154624.1">
    <property type="nucleotide sequence ID" value="NZ_CP036402.1"/>
</dbReference>
<proteinExistence type="predicted"/>
<name>A0A411YEV6_9ACTN</name>
<evidence type="ECO:0008006" key="3">
    <source>
        <dbReference type="Google" id="ProtNLM"/>
    </source>
</evidence>
<dbReference type="SUPFAM" id="SSF56024">
    <property type="entry name" value="Phospholipase D/nuclease"/>
    <property type="match status" value="1"/>
</dbReference>
<dbReference type="AlphaFoldDB" id="A0A411YEV6"/>
<accession>A0A411YEV6</accession>
<dbReference type="Proteomes" id="UP000291469">
    <property type="component" value="Chromosome"/>
</dbReference>
<dbReference type="OrthoDB" id="3378609at2"/>
<gene>
    <name evidence="1" type="ORF">ER308_08730</name>
</gene>
<keyword evidence="2" id="KW-1185">Reference proteome</keyword>
<protein>
    <recommendedName>
        <fullName evidence="3">Phospholipase D-like domain-containing protein</fullName>
    </recommendedName>
</protein>
<sequence>MFTVPEPAQGLIEPRERLDLFVERVIRMATSEVLLGGPFWNDPGIQRLLNVLAPAITERGVACAFYVHAWPDAAARDRLGALIGAVGAPPQVRTWWYQGPARSLMHAKFVADCREGYLGTANLSSQGPEQHVEIGAAWAPASASNCAGCWARSPRQACSSPTPRRRALAHLIPLPGGRLPRVHWPACALKRTQDALEVHEWVVWQ</sequence>
<reference evidence="1 2" key="1">
    <citation type="submission" date="2019-01" db="EMBL/GenBank/DDBJ databases">
        <title>Egibacter rhizosphaerae EGI 80759T.</title>
        <authorList>
            <person name="Chen D.-D."/>
            <person name="Tian Y."/>
            <person name="Jiao J.-Y."/>
            <person name="Zhang X.-T."/>
            <person name="Zhang Y.-G."/>
            <person name="Zhang Y."/>
            <person name="Xiao M."/>
            <person name="Shu W.-S."/>
            <person name="Li W.-J."/>
        </authorList>
    </citation>
    <scope>NUCLEOTIDE SEQUENCE [LARGE SCALE GENOMIC DNA]</scope>
    <source>
        <strain evidence="1 2">EGI 80759</strain>
    </source>
</reference>
<evidence type="ECO:0000313" key="1">
    <source>
        <dbReference type="EMBL" id="QBI19627.1"/>
    </source>
</evidence>
<dbReference type="Gene3D" id="3.30.870.10">
    <property type="entry name" value="Endonuclease Chain A"/>
    <property type="match status" value="1"/>
</dbReference>